<reference evidence="2" key="2">
    <citation type="submission" date="2015-07" db="EMBL/GenBank/DDBJ databases">
        <authorList>
            <person name="Noorani M."/>
        </authorList>
    </citation>
    <scope>NUCLEOTIDE SEQUENCE</scope>
    <source>
        <strain evidence="2">Yugu1</strain>
    </source>
</reference>
<feature type="compositionally biased region" description="Basic and acidic residues" evidence="1">
    <location>
        <begin position="49"/>
        <end position="60"/>
    </location>
</feature>
<dbReference type="AlphaFoldDB" id="A0A368SR46"/>
<feature type="compositionally biased region" description="Basic and acidic residues" evidence="1">
    <location>
        <begin position="1"/>
        <end position="10"/>
    </location>
</feature>
<sequence length="193" mass="21300">MAAAERERYFAGKRCRNHPHGPRTHRSASGSSVTSTNSLRTPAAGFTSRSDRRPTRDEQKTLGVRDAYESDHGSRPASRPNLAGSSSFHGEFEMEAPTLSLHVSADPSQPAAVACGPVGGALPRHERPLLLSALPNFRRKTRCYLIDQTRLIQTVSMLKSRADKRDGQHSSLQKGKFECPCFRFLQTWANPSV</sequence>
<feature type="compositionally biased region" description="Low complexity" evidence="1">
    <location>
        <begin position="27"/>
        <end position="38"/>
    </location>
</feature>
<name>A0A368SR46_SETIT</name>
<feature type="region of interest" description="Disordered" evidence="1">
    <location>
        <begin position="1"/>
        <end position="88"/>
    </location>
</feature>
<feature type="compositionally biased region" description="Basic residues" evidence="1">
    <location>
        <begin position="11"/>
        <end position="26"/>
    </location>
</feature>
<organism evidence="2">
    <name type="scientific">Setaria italica</name>
    <name type="common">Foxtail millet</name>
    <name type="synonym">Panicum italicum</name>
    <dbReference type="NCBI Taxonomy" id="4555"/>
    <lineage>
        <taxon>Eukaryota</taxon>
        <taxon>Viridiplantae</taxon>
        <taxon>Streptophyta</taxon>
        <taxon>Embryophyta</taxon>
        <taxon>Tracheophyta</taxon>
        <taxon>Spermatophyta</taxon>
        <taxon>Magnoliopsida</taxon>
        <taxon>Liliopsida</taxon>
        <taxon>Poales</taxon>
        <taxon>Poaceae</taxon>
        <taxon>PACMAD clade</taxon>
        <taxon>Panicoideae</taxon>
        <taxon>Panicodae</taxon>
        <taxon>Paniceae</taxon>
        <taxon>Cenchrinae</taxon>
        <taxon>Setaria</taxon>
    </lineage>
</organism>
<accession>A0A368SR46</accession>
<dbReference type="EMBL" id="CM003536">
    <property type="protein sequence ID" value="RCV44899.1"/>
    <property type="molecule type" value="Genomic_DNA"/>
</dbReference>
<proteinExistence type="predicted"/>
<reference evidence="2" key="1">
    <citation type="journal article" date="2012" name="Nat. Biotechnol.">
        <title>Reference genome sequence of the model plant Setaria.</title>
        <authorList>
            <person name="Bennetzen J.L."/>
            <person name="Schmutz J."/>
            <person name="Wang H."/>
            <person name="Percifield R."/>
            <person name="Hawkins J."/>
            <person name="Pontaroli A.C."/>
            <person name="Estep M."/>
            <person name="Feng L."/>
            <person name="Vaughn J.N."/>
            <person name="Grimwood J."/>
            <person name="Jenkins J."/>
            <person name="Barry K."/>
            <person name="Lindquist E."/>
            <person name="Hellsten U."/>
            <person name="Deshpande S."/>
            <person name="Wang X."/>
            <person name="Wu X."/>
            <person name="Mitros T."/>
            <person name="Triplett J."/>
            <person name="Yang X."/>
            <person name="Ye C.Y."/>
            <person name="Mauro-Herrera M."/>
            <person name="Wang L."/>
            <person name="Li P."/>
            <person name="Sharma M."/>
            <person name="Sharma R."/>
            <person name="Ronald P.C."/>
            <person name="Panaud O."/>
            <person name="Kellogg E.A."/>
            <person name="Brutnell T.P."/>
            <person name="Doust A.N."/>
            <person name="Tuskan G.A."/>
            <person name="Rokhsar D."/>
            <person name="Devos K.M."/>
        </authorList>
    </citation>
    <scope>NUCLEOTIDE SEQUENCE [LARGE SCALE GENOMIC DNA]</scope>
    <source>
        <strain evidence="2">Yugu1</strain>
    </source>
</reference>
<gene>
    <name evidence="2" type="ORF">SETIT_9G411800v2</name>
</gene>
<evidence type="ECO:0000313" key="2">
    <source>
        <dbReference type="EMBL" id="RCV44899.1"/>
    </source>
</evidence>
<evidence type="ECO:0000256" key="1">
    <source>
        <dbReference type="SAM" id="MobiDB-lite"/>
    </source>
</evidence>
<protein>
    <submittedName>
        <fullName evidence="2">Uncharacterized protein</fullName>
    </submittedName>
</protein>